<keyword evidence="2" id="KW-0067">ATP-binding</keyword>
<gene>
    <name evidence="2" type="ORF">G127AT_08105</name>
</gene>
<organism evidence="2 3">
    <name type="scientific">Agromyces archimandritae</name>
    <dbReference type="NCBI Taxonomy" id="2781962"/>
    <lineage>
        <taxon>Bacteria</taxon>
        <taxon>Bacillati</taxon>
        <taxon>Actinomycetota</taxon>
        <taxon>Actinomycetes</taxon>
        <taxon>Micrococcales</taxon>
        <taxon>Microbacteriaceae</taxon>
        <taxon>Agromyces</taxon>
    </lineage>
</organism>
<dbReference type="InterPro" id="IPR027417">
    <property type="entry name" value="P-loop_NTPase"/>
</dbReference>
<dbReference type="RefSeq" id="WP_210895837.1">
    <property type="nucleotide sequence ID" value="NZ_CP071696.1"/>
</dbReference>
<dbReference type="PANTHER" id="PTHR34301:SF8">
    <property type="entry name" value="ATPASE DOMAIN-CONTAINING PROTEIN"/>
    <property type="match status" value="1"/>
</dbReference>
<dbReference type="GO" id="GO:0005524">
    <property type="term" value="F:ATP binding"/>
    <property type="evidence" value="ECO:0007669"/>
    <property type="project" value="UniProtKB-KW"/>
</dbReference>
<dbReference type="KEGG" id="aarc:G127AT_08105"/>
<evidence type="ECO:0000313" key="3">
    <source>
        <dbReference type="Proteomes" id="UP000671914"/>
    </source>
</evidence>
<name>A0A975FIY5_9MICO</name>
<dbReference type="PANTHER" id="PTHR34301">
    <property type="entry name" value="DNA-BINDING PROTEIN-RELATED"/>
    <property type="match status" value="1"/>
</dbReference>
<feature type="domain" description="Orc1-like AAA ATPase" evidence="1">
    <location>
        <begin position="17"/>
        <end position="151"/>
    </location>
</feature>
<dbReference type="Pfam" id="PF13191">
    <property type="entry name" value="AAA_16"/>
    <property type="match status" value="1"/>
</dbReference>
<reference evidence="2" key="1">
    <citation type="submission" date="2021-03" db="EMBL/GenBank/DDBJ databases">
        <title>Agromyces archimandritus sp. nov., isolated from the cockroach Archimandrita tessellata.</title>
        <authorList>
            <person name="Guzman J."/>
            <person name="Ortuzar M."/>
            <person name="Poehlein A."/>
            <person name="Daniel R."/>
            <person name="Trujillo M."/>
            <person name="Vilcinskas A."/>
        </authorList>
    </citation>
    <scope>NUCLEOTIDE SEQUENCE</scope>
    <source>
        <strain evidence="2">G127AT</strain>
    </source>
</reference>
<dbReference type="Gene3D" id="3.40.50.300">
    <property type="entry name" value="P-loop containing nucleotide triphosphate hydrolases"/>
    <property type="match status" value="1"/>
</dbReference>
<dbReference type="SUPFAM" id="SSF52540">
    <property type="entry name" value="P-loop containing nucleoside triphosphate hydrolases"/>
    <property type="match status" value="1"/>
</dbReference>
<dbReference type="EMBL" id="CP071696">
    <property type="protein sequence ID" value="QTX03348.1"/>
    <property type="molecule type" value="Genomic_DNA"/>
</dbReference>
<dbReference type="Proteomes" id="UP000671914">
    <property type="component" value="Chromosome"/>
</dbReference>
<dbReference type="AlphaFoldDB" id="A0A975FIY5"/>
<accession>A0A975FIY5</accession>
<dbReference type="InterPro" id="IPR041664">
    <property type="entry name" value="AAA_16"/>
</dbReference>
<proteinExistence type="predicted"/>
<protein>
    <submittedName>
        <fullName evidence="2">ATP-binding protein</fullName>
    </submittedName>
</protein>
<evidence type="ECO:0000313" key="2">
    <source>
        <dbReference type="EMBL" id="QTX03348.1"/>
    </source>
</evidence>
<keyword evidence="3" id="KW-1185">Reference proteome</keyword>
<sequence length="379" mass="40807">MPENPFKPSFGSTPPVLVGRDDELEDFAIGLEEGPGSPNRATIFTGARGVGKTVMLTEVASHALSAGWISADATAEAGMLEELHDQLLVKGRELLPSPSRDVTSFGAGGLSIGIAPGDRRELSWRQRMEAIIRTLNERGAGILITVDEVHSGVEELRRLAAAYQHFVRDDLDVAIAFAGLPSAVSALLNDKVLTFLRRAHRVTLEDVPLEAVERALQATITGHGRRIDPEALRAAAEATLGYPFLIQLVGFHIWRQHPARAVITHEDVVAGISAARRRLGTTVHEAGLADLSDVDRTFLVAMAQDPERSKLAAIAARMGVTAGYASQYRARLIEAGMIAPAGHGLVVFAVPYLREYLHEHAASLGLDTLKLDRPENGLV</sequence>
<evidence type="ECO:0000259" key="1">
    <source>
        <dbReference type="Pfam" id="PF13191"/>
    </source>
</evidence>
<keyword evidence="2" id="KW-0547">Nucleotide-binding</keyword>